<dbReference type="AlphaFoldDB" id="A0A165Z9H6"/>
<evidence type="ECO:0000313" key="1">
    <source>
        <dbReference type="EMBL" id="KZP10354.1"/>
    </source>
</evidence>
<gene>
    <name evidence="1" type="ORF">FIBSPDRAFT_218485</name>
</gene>
<proteinExistence type="predicted"/>
<dbReference type="EMBL" id="KV417681">
    <property type="protein sequence ID" value="KZP10354.1"/>
    <property type="molecule type" value="Genomic_DNA"/>
</dbReference>
<protein>
    <submittedName>
        <fullName evidence="1">Uncharacterized protein</fullName>
    </submittedName>
</protein>
<organism evidence="1 2">
    <name type="scientific">Athelia psychrophila</name>
    <dbReference type="NCBI Taxonomy" id="1759441"/>
    <lineage>
        <taxon>Eukaryota</taxon>
        <taxon>Fungi</taxon>
        <taxon>Dikarya</taxon>
        <taxon>Basidiomycota</taxon>
        <taxon>Agaricomycotina</taxon>
        <taxon>Agaricomycetes</taxon>
        <taxon>Agaricomycetidae</taxon>
        <taxon>Atheliales</taxon>
        <taxon>Atheliaceae</taxon>
        <taxon>Athelia</taxon>
    </lineage>
</organism>
<accession>A0A165Z9H6</accession>
<dbReference type="Proteomes" id="UP000076532">
    <property type="component" value="Unassembled WGS sequence"/>
</dbReference>
<keyword evidence="2" id="KW-1185">Reference proteome</keyword>
<name>A0A165Z9H6_9AGAM</name>
<evidence type="ECO:0000313" key="2">
    <source>
        <dbReference type="Proteomes" id="UP000076532"/>
    </source>
</evidence>
<reference evidence="1 2" key="1">
    <citation type="journal article" date="2016" name="Mol. Biol. Evol.">
        <title>Comparative Genomics of Early-Diverging Mushroom-Forming Fungi Provides Insights into the Origins of Lignocellulose Decay Capabilities.</title>
        <authorList>
            <person name="Nagy L.G."/>
            <person name="Riley R."/>
            <person name="Tritt A."/>
            <person name="Adam C."/>
            <person name="Daum C."/>
            <person name="Floudas D."/>
            <person name="Sun H."/>
            <person name="Yadav J.S."/>
            <person name="Pangilinan J."/>
            <person name="Larsson K.H."/>
            <person name="Matsuura K."/>
            <person name="Barry K."/>
            <person name="Labutti K."/>
            <person name="Kuo R."/>
            <person name="Ohm R.A."/>
            <person name="Bhattacharya S.S."/>
            <person name="Shirouzu T."/>
            <person name="Yoshinaga Y."/>
            <person name="Martin F.M."/>
            <person name="Grigoriev I.V."/>
            <person name="Hibbett D.S."/>
        </authorList>
    </citation>
    <scope>NUCLEOTIDE SEQUENCE [LARGE SCALE GENOMIC DNA]</scope>
    <source>
        <strain evidence="1 2">CBS 109695</strain>
    </source>
</reference>
<sequence length="88" mass="9931">MNLLDETNPITCTVQTPSVINTRVCATSVPDAPALHKYSRYTPSSPSRSWNRRMRPTPNSSWCYEEHTHCAASHCTPERSRRAAQDQA</sequence>